<sequence>MIMDLCERLDLIICNSAEKCEGQITWETDTRARTHERHTYALPVGRARGTARTGAATGHLFLLLSLKMGESVFTTSLQARGSAQRARGEPPPKKRALGPVPENQQPGVCARGSIPGRQHGGHRRESARRPRPGLAGKGVARRDSVGSRVSPRNGDTASAARKPLALSVSLAFFSTLCEDFTESAGAGNSDSGLRRARHANTGRLSCAFLTLLTPASKVLSWTPTVVVALVSIQPWLRPEVNHHLCGPGQPELSNFARAPEPLGSTLECFRLQCVSI</sequence>
<evidence type="ECO:0000256" key="1">
    <source>
        <dbReference type="SAM" id="MobiDB-lite"/>
    </source>
</evidence>
<evidence type="ECO:0000313" key="2">
    <source>
        <dbReference type="EMBL" id="KAH8037044.1"/>
    </source>
</evidence>
<keyword evidence="3" id="KW-1185">Reference proteome</keyword>
<proteinExistence type="predicted"/>
<gene>
    <name evidence="2" type="ORF">HPB51_008468</name>
</gene>
<accession>A0A9J6ES87</accession>
<feature type="region of interest" description="Disordered" evidence="1">
    <location>
        <begin position="78"/>
        <end position="160"/>
    </location>
</feature>
<name>A0A9J6ES87_RHIMP</name>
<comment type="caution">
    <text evidence="2">The sequence shown here is derived from an EMBL/GenBank/DDBJ whole genome shotgun (WGS) entry which is preliminary data.</text>
</comment>
<dbReference type="Proteomes" id="UP000821866">
    <property type="component" value="Chromosome 10"/>
</dbReference>
<dbReference type="EMBL" id="JABSTU010000002">
    <property type="protein sequence ID" value="KAH8037044.1"/>
    <property type="molecule type" value="Genomic_DNA"/>
</dbReference>
<reference evidence="2" key="1">
    <citation type="journal article" date="2020" name="Cell">
        <title>Large-Scale Comparative Analyses of Tick Genomes Elucidate Their Genetic Diversity and Vector Capacities.</title>
        <authorList>
            <consortium name="Tick Genome and Microbiome Consortium (TIGMIC)"/>
            <person name="Jia N."/>
            <person name="Wang J."/>
            <person name="Shi W."/>
            <person name="Du L."/>
            <person name="Sun Y."/>
            <person name="Zhan W."/>
            <person name="Jiang J.F."/>
            <person name="Wang Q."/>
            <person name="Zhang B."/>
            <person name="Ji P."/>
            <person name="Bell-Sakyi L."/>
            <person name="Cui X.M."/>
            <person name="Yuan T.T."/>
            <person name="Jiang B.G."/>
            <person name="Yang W.F."/>
            <person name="Lam T.T."/>
            <person name="Chang Q.C."/>
            <person name="Ding S.J."/>
            <person name="Wang X.J."/>
            <person name="Zhu J.G."/>
            <person name="Ruan X.D."/>
            <person name="Zhao L."/>
            <person name="Wei J.T."/>
            <person name="Ye R.Z."/>
            <person name="Que T.C."/>
            <person name="Du C.H."/>
            <person name="Zhou Y.H."/>
            <person name="Cheng J.X."/>
            <person name="Dai P.F."/>
            <person name="Guo W.B."/>
            <person name="Han X.H."/>
            <person name="Huang E.J."/>
            <person name="Li L.F."/>
            <person name="Wei W."/>
            <person name="Gao Y.C."/>
            <person name="Liu J.Z."/>
            <person name="Shao H.Z."/>
            <person name="Wang X."/>
            <person name="Wang C.C."/>
            <person name="Yang T.C."/>
            <person name="Huo Q.B."/>
            <person name="Li W."/>
            <person name="Chen H.Y."/>
            <person name="Chen S.E."/>
            <person name="Zhou L.G."/>
            <person name="Ni X.B."/>
            <person name="Tian J.H."/>
            <person name="Sheng Y."/>
            <person name="Liu T."/>
            <person name="Pan Y.S."/>
            <person name="Xia L.Y."/>
            <person name="Li J."/>
            <person name="Zhao F."/>
            <person name="Cao W.C."/>
        </authorList>
    </citation>
    <scope>NUCLEOTIDE SEQUENCE</scope>
    <source>
        <strain evidence="2">Rmic-2018</strain>
    </source>
</reference>
<reference evidence="2" key="2">
    <citation type="submission" date="2021-09" db="EMBL/GenBank/DDBJ databases">
        <authorList>
            <person name="Jia N."/>
            <person name="Wang J."/>
            <person name="Shi W."/>
            <person name="Du L."/>
            <person name="Sun Y."/>
            <person name="Zhan W."/>
            <person name="Jiang J."/>
            <person name="Wang Q."/>
            <person name="Zhang B."/>
            <person name="Ji P."/>
            <person name="Sakyi L.B."/>
            <person name="Cui X."/>
            <person name="Yuan T."/>
            <person name="Jiang B."/>
            <person name="Yang W."/>
            <person name="Lam T.T.-Y."/>
            <person name="Chang Q."/>
            <person name="Ding S."/>
            <person name="Wang X."/>
            <person name="Zhu J."/>
            <person name="Ruan X."/>
            <person name="Zhao L."/>
            <person name="Wei J."/>
            <person name="Que T."/>
            <person name="Du C."/>
            <person name="Cheng J."/>
            <person name="Dai P."/>
            <person name="Han X."/>
            <person name="Huang E."/>
            <person name="Gao Y."/>
            <person name="Liu J."/>
            <person name="Shao H."/>
            <person name="Ye R."/>
            <person name="Li L."/>
            <person name="Wei W."/>
            <person name="Wang X."/>
            <person name="Wang C."/>
            <person name="Huo Q."/>
            <person name="Li W."/>
            <person name="Guo W."/>
            <person name="Chen H."/>
            <person name="Chen S."/>
            <person name="Zhou L."/>
            <person name="Zhou L."/>
            <person name="Ni X."/>
            <person name="Tian J."/>
            <person name="Zhou Y."/>
            <person name="Sheng Y."/>
            <person name="Liu T."/>
            <person name="Pan Y."/>
            <person name="Xia L."/>
            <person name="Li J."/>
            <person name="Zhao F."/>
            <person name="Cao W."/>
        </authorList>
    </citation>
    <scope>NUCLEOTIDE SEQUENCE</scope>
    <source>
        <strain evidence="2">Rmic-2018</strain>
        <tissue evidence="2">Larvae</tissue>
    </source>
</reference>
<dbReference type="AlphaFoldDB" id="A0A9J6ES87"/>
<organism evidence="2 3">
    <name type="scientific">Rhipicephalus microplus</name>
    <name type="common">Cattle tick</name>
    <name type="synonym">Boophilus microplus</name>
    <dbReference type="NCBI Taxonomy" id="6941"/>
    <lineage>
        <taxon>Eukaryota</taxon>
        <taxon>Metazoa</taxon>
        <taxon>Ecdysozoa</taxon>
        <taxon>Arthropoda</taxon>
        <taxon>Chelicerata</taxon>
        <taxon>Arachnida</taxon>
        <taxon>Acari</taxon>
        <taxon>Parasitiformes</taxon>
        <taxon>Ixodida</taxon>
        <taxon>Ixodoidea</taxon>
        <taxon>Ixodidae</taxon>
        <taxon>Rhipicephalinae</taxon>
        <taxon>Rhipicephalus</taxon>
        <taxon>Boophilus</taxon>
    </lineage>
</organism>
<evidence type="ECO:0000313" key="3">
    <source>
        <dbReference type="Proteomes" id="UP000821866"/>
    </source>
</evidence>
<protein>
    <submittedName>
        <fullName evidence="2">Uncharacterized protein</fullName>
    </submittedName>
</protein>